<dbReference type="GO" id="GO:0006357">
    <property type="term" value="P:regulation of transcription by RNA polymerase II"/>
    <property type="evidence" value="ECO:0007669"/>
    <property type="project" value="TreeGrafter"/>
</dbReference>
<feature type="compositionally biased region" description="Low complexity" evidence="2">
    <location>
        <begin position="222"/>
        <end position="246"/>
    </location>
</feature>
<organism evidence="5 6">
    <name type="scientific">Eumeta variegata</name>
    <name type="common">Bagworm moth</name>
    <name type="synonym">Eumeta japonica</name>
    <dbReference type="NCBI Taxonomy" id="151549"/>
    <lineage>
        <taxon>Eukaryota</taxon>
        <taxon>Metazoa</taxon>
        <taxon>Ecdysozoa</taxon>
        <taxon>Arthropoda</taxon>
        <taxon>Hexapoda</taxon>
        <taxon>Insecta</taxon>
        <taxon>Pterygota</taxon>
        <taxon>Neoptera</taxon>
        <taxon>Endopterygota</taxon>
        <taxon>Lepidoptera</taxon>
        <taxon>Glossata</taxon>
        <taxon>Ditrysia</taxon>
        <taxon>Tineoidea</taxon>
        <taxon>Psychidae</taxon>
        <taxon>Oiketicinae</taxon>
        <taxon>Eumeta</taxon>
    </lineage>
</organism>
<reference evidence="5 6" key="1">
    <citation type="journal article" date="2019" name="Commun. Biol.">
        <title>The bagworm genome reveals a unique fibroin gene that provides high tensile strength.</title>
        <authorList>
            <person name="Kono N."/>
            <person name="Nakamura H."/>
            <person name="Ohtoshi R."/>
            <person name="Tomita M."/>
            <person name="Numata K."/>
            <person name="Arakawa K."/>
        </authorList>
    </citation>
    <scope>NUCLEOTIDE SEQUENCE [LARGE SCALE GENOMIC DNA]</scope>
</reference>
<dbReference type="Proteomes" id="UP000299102">
    <property type="component" value="Unassembled WGS sequence"/>
</dbReference>
<accession>A0A4C1X4S6</accession>
<feature type="region of interest" description="Disordered" evidence="2">
    <location>
        <begin position="75"/>
        <end position="132"/>
    </location>
</feature>
<dbReference type="GO" id="GO:0005634">
    <property type="term" value="C:nucleus"/>
    <property type="evidence" value="ECO:0007669"/>
    <property type="project" value="UniProtKB-SubCell"/>
</dbReference>
<evidence type="ECO:0000313" key="6">
    <source>
        <dbReference type="Proteomes" id="UP000299102"/>
    </source>
</evidence>
<sequence length="261" mass="29257">MAWKEISEELKQPAAACKQRWQGLRDAYRRALNKKKGKSGQAAKKIKKWKYKDEISFVASFFVEKKTLDSVELLSGDEESQEDAIEVQNPNSGNEINSTDGVGVAASQDSEIRNEDDSIVHNKSSQPQNSQVKKAKAIKKAKVQPKQSASAILMTRLLDEQANVSREHDELDRFFFSISDTVKKFSPYLQAIAKNKIFSLVSEMELQQLAPPRHITTTPQYTDTPSPASTSSSRVPVSSTPMPTSPWNTATNDWNTENMFE</sequence>
<dbReference type="GO" id="GO:0005667">
    <property type="term" value="C:transcription regulator complex"/>
    <property type="evidence" value="ECO:0007669"/>
    <property type="project" value="TreeGrafter"/>
</dbReference>
<keyword evidence="1" id="KW-0539">Nucleus</keyword>
<evidence type="ECO:0000256" key="1">
    <source>
        <dbReference type="PROSITE-ProRule" id="PRU00371"/>
    </source>
</evidence>
<feature type="compositionally biased region" description="Basic and acidic residues" evidence="2">
    <location>
        <begin position="110"/>
        <end position="120"/>
    </location>
</feature>
<dbReference type="PROSITE" id="PS51029">
    <property type="entry name" value="MADF"/>
    <property type="match status" value="1"/>
</dbReference>
<dbReference type="Pfam" id="PF10545">
    <property type="entry name" value="MADF_DNA_bdg"/>
    <property type="match status" value="1"/>
</dbReference>
<keyword evidence="6" id="KW-1185">Reference proteome</keyword>
<dbReference type="PANTHER" id="PTHR12243">
    <property type="entry name" value="MADF DOMAIN TRANSCRIPTION FACTOR"/>
    <property type="match status" value="1"/>
</dbReference>
<feature type="compositionally biased region" description="Polar residues" evidence="2">
    <location>
        <begin position="247"/>
        <end position="261"/>
    </location>
</feature>
<dbReference type="PROSITE" id="PS51031">
    <property type="entry name" value="BESS"/>
    <property type="match status" value="1"/>
</dbReference>
<evidence type="ECO:0008006" key="7">
    <source>
        <dbReference type="Google" id="ProtNLM"/>
    </source>
</evidence>
<comment type="subcellular location">
    <subcellularLocation>
        <location evidence="1">Nucleus</location>
    </subcellularLocation>
</comment>
<feature type="compositionally biased region" description="Acidic residues" evidence="2">
    <location>
        <begin position="75"/>
        <end position="85"/>
    </location>
</feature>
<feature type="region of interest" description="Disordered" evidence="2">
    <location>
        <begin position="211"/>
        <end position="261"/>
    </location>
</feature>
<evidence type="ECO:0000259" key="3">
    <source>
        <dbReference type="PROSITE" id="PS51029"/>
    </source>
</evidence>
<protein>
    <recommendedName>
        <fullName evidence="7">MADF domain-containing protein</fullName>
    </recommendedName>
</protein>
<gene>
    <name evidence="5" type="ORF">EVAR_32923_1</name>
</gene>
<feature type="domain" description="BESS" evidence="4">
    <location>
        <begin position="168"/>
        <end position="207"/>
    </location>
</feature>
<evidence type="ECO:0000256" key="2">
    <source>
        <dbReference type="SAM" id="MobiDB-lite"/>
    </source>
</evidence>
<dbReference type="InterPro" id="IPR006578">
    <property type="entry name" value="MADF-dom"/>
</dbReference>
<evidence type="ECO:0000259" key="4">
    <source>
        <dbReference type="PROSITE" id="PS51031"/>
    </source>
</evidence>
<dbReference type="InterPro" id="IPR039353">
    <property type="entry name" value="TF_Adf1"/>
</dbReference>
<feature type="compositionally biased region" description="Polar residues" evidence="2">
    <location>
        <begin position="88"/>
        <end position="100"/>
    </location>
</feature>
<proteinExistence type="predicted"/>
<name>A0A4C1X4S6_EUMVA</name>
<feature type="domain" description="MADF" evidence="3">
    <location>
        <begin position="1"/>
        <end position="63"/>
    </location>
</feature>
<dbReference type="OrthoDB" id="6433782at2759"/>
<dbReference type="EMBL" id="BGZK01000725">
    <property type="protein sequence ID" value="GBP57992.1"/>
    <property type="molecule type" value="Genomic_DNA"/>
</dbReference>
<feature type="compositionally biased region" description="Polar residues" evidence="2">
    <location>
        <begin position="121"/>
        <end position="130"/>
    </location>
</feature>
<evidence type="ECO:0000313" key="5">
    <source>
        <dbReference type="EMBL" id="GBP57992.1"/>
    </source>
</evidence>
<dbReference type="PANTHER" id="PTHR12243:SF67">
    <property type="entry name" value="COREPRESSOR OF PANGOLIN, ISOFORM A-RELATED"/>
    <property type="match status" value="1"/>
</dbReference>
<comment type="caution">
    <text evidence="5">The sequence shown here is derived from an EMBL/GenBank/DDBJ whole genome shotgun (WGS) entry which is preliminary data.</text>
</comment>
<dbReference type="GO" id="GO:0003677">
    <property type="term" value="F:DNA binding"/>
    <property type="evidence" value="ECO:0007669"/>
    <property type="project" value="InterPro"/>
</dbReference>
<dbReference type="InterPro" id="IPR004210">
    <property type="entry name" value="BESS_motif"/>
</dbReference>
<dbReference type="AlphaFoldDB" id="A0A4C1X4S6"/>